<evidence type="ECO:0000256" key="4">
    <source>
        <dbReference type="ARBA" id="ARBA00070254"/>
    </source>
</evidence>
<dbReference type="Bgee" id="ENSOANG00000044670">
    <property type="expression patterns" value="Expressed in heart and 8 other cell types or tissues"/>
</dbReference>
<dbReference type="CDD" id="cd13319">
    <property type="entry name" value="PH_RARhoGAP"/>
    <property type="match status" value="1"/>
</dbReference>
<dbReference type="CDD" id="cd04402">
    <property type="entry name" value="RhoGAP_ARHGAP20"/>
    <property type="match status" value="1"/>
</dbReference>
<feature type="compositionally biased region" description="Polar residues" evidence="6">
    <location>
        <begin position="10"/>
        <end position="29"/>
    </location>
</feature>
<dbReference type="OrthoDB" id="9994905at2759"/>
<dbReference type="InParanoid" id="A0A6I8N785"/>
<dbReference type="InterPro" id="IPR001849">
    <property type="entry name" value="PH_domain"/>
</dbReference>
<dbReference type="RefSeq" id="XP_028923823.1">
    <property type="nucleotide sequence ID" value="XM_029067990.2"/>
</dbReference>
<feature type="compositionally biased region" description="Low complexity" evidence="6">
    <location>
        <begin position="592"/>
        <end position="602"/>
    </location>
</feature>
<evidence type="ECO:0000313" key="9">
    <source>
        <dbReference type="Proteomes" id="UP000002279"/>
    </source>
</evidence>
<dbReference type="Gene3D" id="2.30.29.30">
    <property type="entry name" value="Pleckstrin-homology domain (PH domain)/Phosphotyrosine-binding domain (PTB)"/>
    <property type="match status" value="1"/>
</dbReference>
<name>A0A6I8N785_ORNAN</name>
<feature type="compositionally biased region" description="Pro residues" evidence="6">
    <location>
        <begin position="672"/>
        <end position="693"/>
    </location>
</feature>
<comment type="function">
    <text evidence="3">GTPase activator for the Rho-type GTPases by converting them to an inactive GDP-bound state.</text>
</comment>
<dbReference type="RefSeq" id="XP_028923822.1">
    <property type="nucleotide sequence ID" value="XM_029067989.2"/>
</dbReference>
<dbReference type="PROSITE" id="PS50238">
    <property type="entry name" value="RHOGAP"/>
    <property type="match status" value="1"/>
</dbReference>
<dbReference type="GeneTree" id="ENSGT00940000154633"/>
<accession>A0A6I8N785</accession>
<dbReference type="Ensembl" id="ENSOANT00000075875.1">
    <property type="protein sequence ID" value="ENSOANP00000037024.1"/>
    <property type="gene ID" value="ENSOANG00000044670.1"/>
</dbReference>
<organism evidence="8 9">
    <name type="scientific">Ornithorhynchus anatinus</name>
    <name type="common">Duckbill platypus</name>
    <dbReference type="NCBI Taxonomy" id="9258"/>
    <lineage>
        <taxon>Eukaryota</taxon>
        <taxon>Metazoa</taxon>
        <taxon>Chordata</taxon>
        <taxon>Craniata</taxon>
        <taxon>Vertebrata</taxon>
        <taxon>Euteleostomi</taxon>
        <taxon>Mammalia</taxon>
        <taxon>Monotremata</taxon>
        <taxon>Ornithorhynchidae</taxon>
        <taxon>Ornithorhynchus</taxon>
    </lineage>
</organism>
<protein>
    <recommendedName>
        <fullName evidence="4">Rho GTPase-activating protein 20</fullName>
    </recommendedName>
    <alternativeName>
        <fullName evidence="5">Rho-type GTPase-activating protein 20</fullName>
    </alternativeName>
</protein>
<reference evidence="8" key="2">
    <citation type="submission" date="2025-08" db="UniProtKB">
        <authorList>
            <consortium name="Ensembl"/>
        </authorList>
    </citation>
    <scope>IDENTIFICATION</scope>
    <source>
        <strain evidence="8">Glennie</strain>
    </source>
</reference>
<dbReference type="Pfam" id="PF22286">
    <property type="entry name" value="RHG20_PH"/>
    <property type="match status" value="1"/>
</dbReference>
<evidence type="ECO:0000313" key="8">
    <source>
        <dbReference type="Ensembl" id="ENSOANP00000037024.1"/>
    </source>
</evidence>
<reference evidence="8 9" key="1">
    <citation type="journal article" date="2008" name="Nature">
        <title>Genome analysis of the platypus reveals unique signatures of evolution.</title>
        <authorList>
            <person name="Warren W.C."/>
            <person name="Hillier L.W."/>
            <person name="Marshall Graves J.A."/>
            <person name="Birney E."/>
            <person name="Ponting C.P."/>
            <person name="Grutzner F."/>
            <person name="Belov K."/>
            <person name="Miller W."/>
            <person name="Clarke L."/>
            <person name="Chinwalla A.T."/>
            <person name="Yang S.P."/>
            <person name="Heger A."/>
            <person name="Locke D.P."/>
            <person name="Miethke P."/>
            <person name="Waters P.D."/>
            <person name="Veyrunes F."/>
            <person name="Fulton L."/>
            <person name="Fulton B."/>
            <person name="Graves T."/>
            <person name="Wallis J."/>
            <person name="Puente X.S."/>
            <person name="Lopez-Otin C."/>
            <person name="Ordonez G.R."/>
            <person name="Eichler E.E."/>
            <person name="Chen L."/>
            <person name="Cheng Z."/>
            <person name="Deakin J.E."/>
            <person name="Alsop A."/>
            <person name="Thompson K."/>
            <person name="Kirby P."/>
            <person name="Papenfuss A.T."/>
            <person name="Wakefield M.J."/>
            <person name="Olender T."/>
            <person name="Lancet D."/>
            <person name="Huttley G.A."/>
            <person name="Smit A.F."/>
            <person name="Pask A."/>
            <person name="Temple-Smith P."/>
            <person name="Batzer M.A."/>
            <person name="Walker J.A."/>
            <person name="Konkel M.K."/>
            <person name="Harris R.S."/>
            <person name="Whittington C.M."/>
            <person name="Wong E.S."/>
            <person name="Gemmell N.J."/>
            <person name="Buschiazzo E."/>
            <person name="Vargas Jentzsch I.M."/>
            <person name="Merkel A."/>
            <person name="Schmitz J."/>
            <person name="Zemann A."/>
            <person name="Churakov G."/>
            <person name="Kriegs J.O."/>
            <person name="Brosius J."/>
            <person name="Murchison E.P."/>
            <person name="Sachidanandam R."/>
            <person name="Smith C."/>
            <person name="Hannon G.J."/>
            <person name="Tsend-Ayush E."/>
            <person name="McMillan D."/>
            <person name="Attenborough R."/>
            <person name="Rens W."/>
            <person name="Ferguson-Smith M."/>
            <person name="Lefevre C.M."/>
            <person name="Sharp J.A."/>
            <person name="Nicholas K.R."/>
            <person name="Ray D.A."/>
            <person name="Kube M."/>
            <person name="Reinhardt R."/>
            <person name="Pringle T.H."/>
            <person name="Taylor J."/>
            <person name="Jones R.C."/>
            <person name="Nixon B."/>
            <person name="Dacheux J.L."/>
            <person name="Niwa H."/>
            <person name="Sekita Y."/>
            <person name="Huang X."/>
            <person name="Stark A."/>
            <person name="Kheradpour P."/>
            <person name="Kellis M."/>
            <person name="Flicek P."/>
            <person name="Chen Y."/>
            <person name="Webber C."/>
            <person name="Hardison R."/>
            <person name="Nelson J."/>
            <person name="Hallsworth-Pepin K."/>
            <person name="Delehaunty K."/>
            <person name="Markovic C."/>
            <person name="Minx P."/>
            <person name="Feng Y."/>
            <person name="Kremitzki C."/>
            <person name="Mitreva M."/>
            <person name="Glasscock J."/>
            <person name="Wylie T."/>
            <person name="Wohldmann P."/>
            <person name="Thiru P."/>
            <person name="Nhan M.N."/>
            <person name="Pohl C.S."/>
            <person name="Smith S.M."/>
            <person name="Hou S."/>
            <person name="Nefedov M."/>
            <person name="de Jong P.J."/>
            <person name="Renfree M.B."/>
            <person name="Mardis E.R."/>
            <person name="Wilson R.K."/>
        </authorList>
    </citation>
    <scope>NUCLEOTIDE SEQUENCE [LARGE SCALE GENOMIC DNA]</scope>
    <source>
        <strain evidence="8 9">Glennie</strain>
    </source>
</reference>
<dbReference type="SUPFAM" id="SSF48350">
    <property type="entry name" value="GTPase activation domain, GAP"/>
    <property type="match status" value="1"/>
</dbReference>
<reference evidence="8" key="3">
    <citation type="submission" date="2025-09" db="UniProtKB">
        <authorList>
            <consortium name="Ensembl"/>
        </authorList>
    </citation>
    <scope>IDENTIFICATION</scope>
    <source>
        <strain evidence="8">Glennie</strain>
    </source>
</reference>
<dbReference type="InterPro" id="IPR000198">
    <property type="entry name" value="RhoGAP_dom"/>
</dbReference>
<evidence type="ECO:0000256" key="3">
    <source>
        <dbReference type="ARBA" id="ARBA00055252"/>
    </source>
</evidence>
<dbReference type="SMART" id="SM00324">
    <property type="entry name" value="RhoGAP"/>
    <property type="match status" value="1"/>
</dbReference>
<proteinExistence type="predicted"/>
<keyword evidence="9" id="KW-1185">Reference proteome</keyword>
<feature type="compositionally biased region" description="Pro residues" evidence="6">
    <location>
        <begin position="1001"/>
        <end position="1010"/>
    </location>
</feature>
<gene>
    <name evidence="8" type="primary">LOC103167849</name>
</gene>
<evidence type="ECO:0000256" key="1">
    <source>
        <dbReference type="ARBA" id="ARBA00022468"/>
    </source>
</evidence>
<dbReference type="SUPFAM" id="SSF50729">
    <property type="entry name" value="PH domain-like"/>
    <property type="match status" value="1"/>
</dbReference>
<feature type="region of interest" description="Disordered" evidence="6">
    <location>
        <begin position="663"/>
        <end position="938"/>
    </location>
</feature>
<feature type="compositionally biased region" description="Basic and acidic residues" evidence="6">
    <location>
        <begin position="782"/>
        <end position="794"/>
    </location>
</feature>
<feature type="region of interest" description="Disordered" evidence="6">
    <location>
        <begin position="1"/>
        <end position="41"/>
    </location>
</feature>
<dbReference type="GO" id="GO:0035023">
    <property type="term" value="P:regulation of Rho protein signal transduction"/>
    <property type="evidence" value="ECO:0007669"/>
    <property type="project" value="InterPro"/>
</dbReference>
<dbReference type="GO" id="GO:0007165">
    <property type="term" value="P:signal transduction"/>
    <property type="evidence" value="ECO:0007669"/>
    <property type="project" value="InterPro"/>
</dbReference>
<dbReference type="InterPro" id="IPR011993">
    <property type="entry name" value="PH-like_dom_sf"/>
</dbReference>
<feature type="compositionally biased region" description="Low complexity" evidence="6">
    <location>
        <begin position="694"/>
        <end position="723"/>
    </location>
</feature>
<dbReference type="PANTHER" id="PTHR23179:SF36">
    <property type="entry name" value="RHO-GAP DOMAIN-CONTAINING PROTEIN"/>
    <property type="match status" value="1"/>
</dbReference>
<dbReference type="GO" id="GO:0005096">
    <property type="term" value="F:GTPase activator activity"/>
    <property type="evidence" value="ECO:0000318"/>
    <property type="project" value="GO_Central"/>
</dbReference>
<dbReference type="FunFam" id="2.30.29.30:FF:000217">
    <property type="entry name" value="Rho GTPase activating protein 20"/>
    <property type="match status" value="1"/>
</dbReference>
<dbReference type="FunFam" id="1.10.555.10:FF:000025">
    <property type="entry name" value="Rho GTPase-activating protein 20"/>
    <property type="match status" value="1"/>
</dbReference>
<feature type="compositionally biased region" description="Pro residues" evidence="6">
    <location>
        <begin position="914"/>
        <end position="932"/>
    </location>
</feature>
<evidence type="ECO:0000259" key="7">
    <source>
        <dbReference type="PROSITE" id="PS50238"/>
    </source>
</evidence>
<keyword evidence="1" id="KW-0343">GTPase activation</keyword>
<feature type="region of interest" description="Disordered" evidence="6">
    <location>
        <begin position="981"/>
        <end position="1010"/>
    </location>
</feature>
<feature type="region of interest" description="Disordered" evidence="6">
    <location>
        <begin position="538"/>
        <end position="645"/>
    </location>
</feature>
<evidence type="ECO:0000256" key="2">
    <source>
        <dbReference type="ARBA" id="ARBA00022553"/>
    </source>
</evidence>
<dbReference type="GeneID" id="103167849"/>
<dbReference type="InterPro" id="IPR047886">
    <property type="entry name" value="ARHGAP20-like_RhoGAP"/>
</dbReference>
<evidence type="ECO:0000256" key="6">
    <source>
        <dbReference type="SAM" id="MobiDB-lite"/>
    </source>
</evidence>
<dbReference type="SMART" id="SM00233">
    <property type="entry name" value="PH"/>
    <property type="match status" value="1"/>
</dbReference>
<evidence type="ECO:0000256" key="5">
    <source>
        <dbReference type="ARBA" id="ARBA00083374"/>
    </source>
</evidence>
<dbReference type="PANTHER" id="PTHR23179">
    <property type="entry name" value="T-CELL ACTIVATION RHO GTPASE ACTIVATING PROTEIN-RELATED"/>
    <property type="match status" value="1"/>
</dbReference>
<dbReference type="Gene3D" id="1.10.555.10">
    <property type="entry name" value="Rho GTPase activation protein"/>
    <property type="match status" value="1"/>
</dbReference>
<feature type="compositionally biased region" description="Polar residues" evidence="6">
    <location>
        <begin position="897"/>
        <end position="911"/>
    </location>
</feature>
<dbReference type="AlphaFoldDB" id="A0A6I8N785"/>
<dbReference type="InterPro" id="IPR047887">
    <property type="entry name" value="ARHGAP20_PH"/>
</dbReference>
<dbReference type="InterPro" id="IPR008936">
    <property type="entry name" value="Rho_GTPase_activation_prot"/>
</dbReference>
<sequence>MKPTAPGRRSTPSAISRALSKSRTLSRESPPSPTLPTDGPALGAFCAPGSVFIMDERVQLTTGLQTQDRHLFLFNDTLVVAKSKSSSSLKVKKQVGLSEVWTATCLGEVSEKRASADHSFVLGWPTANCVVTFSSSETKERWLSALLWQSKELKEKEEPQSLPLQILMLEPDRRISTTTVTVSNTETATGVIKMATRQLDFPGRVDDLHLWVISGKEDVAYPLIGHEHPFSIALSSLRDAAERLPGADGSATHPSTDCPLDQLARGPPCRFILKPRTQGPPQLQRAEPLQKLLRRKKSLMGWALRKSLPSPSASPATGSPTTPHKLFGLSLSSICLNGALPKPILDLLLLLYQRGPSTQGIFRRSANAKSCKELKEKLNSGVHIPLGAESVLLAAALVTDFLRNIPDSVLSSDMHGLWMEAVDTENRGSKIKAIKSLVDQLPEANRLLLRLLFTVLRRIEANAGQNQMNALNLALCIAPNMLWPPSPACPQEESKSAGKVALLVQLLIENAVEIFGDDGTSLFQRAAEERSASLDHLLAPGRWDSEEEREQTADRGELGTQGSPPEGEHQDWGPFGKTTASYGQERRREARPPAGGERAAGGWLRPAWDRCASEPSVRSGSRPPTATREPVARQSSCDDALLRSPGDPVQRLKLLQLESQKLLGLGLGPARQRPPPPGPQGKPPLPQTPPPPTSLSSLSSLSSSSSSSSATTPSPTGSSPSSLDSAFSCCSEPSGAGPPDHLTLPFMFGTSARLRAFSPQAARRTRPDQRESPAPPQARPPEGPDPRSRDAGGRDDEEGAAAAPEPQLHGNWEGGERVGRAPWARSPLARPESPRPPSPGAPEGGGGPLREAPAQRPGKHTRTKITFYLAPGGSEAEGGGPGARPSTLRVPIPQTVFYGQNTPLVLQSGARSQRPPPGSPGPSGVPPSPDGEPPASVRHTIRIVLPASVRGTVRGYFRSAGPRSCWEDDAARAVEGELLRGRAEWQEGAQGAGGHPKEEPAPGPCPESFV</sequence>
<feature type="domain" description="Rho-GAP" evidence="7">
    <location>
        <begin position="329"/>
        <end position="515"/>
    </location>
</feature>
<dbReference type="OMA" id="ALLWHIN"/>
<dbReference type="Proteomes" id="UP000002279">
    <property type="component" value="Chromosome 6"/>
</dbReference>
<dbReference type="KEGG" id="oaa:103167849"/>
<dbReference type="Pfam" id="PF00620">
    <property type="entry name" value="RhoGAP"/>
    <property type="match status" value="1"/>
</dbReference>
<keyword evidence="2" id="KW-0597">Phosphoprotein</keyword>